<evidence type="ECO:0008006" key="6">
    <source>
        <dbReference type="Google" id="ProtNLM"/>
    </source>
</evidence>
<dbReference type="AlphaFoldDB" id="A0A317DZH5"/>
<dbReference type="GO" id="GO:0005509">
    <property type="term" value="F:calcium ion binding"/>
    <property type="evidence" value="ECO:0007669"/>
    <property type="project" value="InterPro"/>
</dbReference>
<dbReference type="GO" id="GO:0005576">
    <property type="term" value="C:extracellular region"/>
    <property type="evidence" value="ECO:0007669"/>
    <property type="project" value="UniProtKB-SubCell"/>
</dbReference>
<feature type="region of interest" description="Disordered" evidence="3">
    <location>
        <begin position="321"/>
        <end position="350"/>
    </location>
</feature>
<dbReference type="InterPro" id="IPR011049">
    <property type="entry name" value="Serralysin-like_metalloprot_C"/>
</dbReference>
<evidence type="ECO:0000256" key="1">
    <source>
        <dbReference type="ARBA" id="ARBA00004613"/>
    </source>
</evidence>
<reference evidence="4 5" key="1">
    <citation type="submission" date="2018-05" db="EMBL/GenBank/DDBJ databases">
        <title>Zavarzinia sp. HR-AS.</title>
        <authorList>
            <person name="Lee Y."/>
            <person name="Jeon C.O."/>
        </authorList>
    </citation>
    <scope>NUCLEOTIDE SEQUENCE [LARGE SCALE GENOMIC DNA]</scope>
    <source>
        <strain evidence="4 5">HR-AS</strain>
    </source>
</reference>
<dbReference type="PANTHER" id="PTHR38340:SF1">
    <property type="entry name" value="S-LAYER PROTEIN"/>
    <property type="match status" value="1"/>
</dbReference>
<protein>
    <recommendedName>
        <fullName evidence="6">Calcium-binding protein</fullName>
    </recommendedName>
</protein>
<accession>A0A317DZH5</accession>
<evidence type="ECO:0000256" key="2">
    <source>
        <dbReference type="ARBA" id="ARBA00022525"/>
    </source>
</evidence>
<organism evidence="4 5">
    <name type="scientific">Zavarzinia aquatilis</name>
    <dbReference type="NCBI Taxonomy" id="2211142"/>
    <lineage>
        <taxon>Bacteria</taxon>
        <taxon>Pseudomonadati</taxon>
        <taxon>Pseudomonadota</taxon>
        <taxon>Alphaproteobacteria</taxon>
        <taxon>Rhodospirillales</taxon>
        <taxon>Zavarziniaceae</taxon>
        <taxon>Zavarzinia</taxon>
    </lineage>
</organism>
<dbReference type="Gene3D" id="2.150.10.10">
    <property type="entry name" value="Serralysin-like metalloprotease, C-terminal"/>
    <property type="match status" value="6"/>
</dbReference>
<keyword evidence="5" id="KW-1185">Reference proteome</keyword>
<evidence type="ECO:0000313" key="5">
    <source>
        <dbReference type="Proteomes" id="UP000245461"/>
    </source>
</evidence>
<feature type="compositionally biased region" description="Gly residues" evidence="3">
    <location>
        <begin position="33"/>
        <end position="46"/>
    </location>
</feature>
<dbReference type="InterPro" id="IPR050557">
    <property type="entry name" value="RTX_toxin/Mannuronan_C5-epim"/>
</dbReference>
<comment type="caution">
    <text evidence="4">The sequence shown here is derived from an EMBL/GenBank/DDBJ whole genome shotgun (WGS) entry which is preliminary data.</text>
</comment>
<dbReference type="Pfam" id="PF00353">
    <property type="entry name" value="HemolysinCabind"/>
    <property type="match status" value="9"/>
</dbReference>
<sequence>MAIVNGTNKANTLTGTDAADEINGEGGNDVLIGGEGSDALDGGGGNDTAVYEGPRSRYIVYADPWDTYYVVDTLSVAGKSSTDSLWSIEYLQFSDGQVSTTATATALGQLIHVDGDRAEEEFATPTYTDLPIATDGNDSLEGGTGYDVIAFGRGEDFVDGGAGNDIIEGYGAEVVKVADSDTYTVVGSDNLKGGAGDDEIFAGYGAYVDGGAGYDLVHLELIVQWEHWVAHSILATANTLGLNVDLRQADAGTVALAIGGLGNITVTLKDIERFEITFGSGADTVTGGEGDDELHGDSYNFPGGDDLLHGAGGHDVLNGQDGSDRLYGDAGNDTLDGGTASPGYDDDETDFLFGGDGDDSLIGRRGDNLDGGSGYDTATLLLWASDFSYAIDLSALSAPDTPLVLGDGTSVVRVERITQISFGSGSDKSLGTSQADEFWGDAGDDALYGRGGSDLLFGETGNDILNGGAGVDKMYGGAGNDIYYVDEINDVVDDDEGTDTVRSTATDYTLPDGVDNLALIGAENINGSGNYGSNILTGNAGNNYLFGLAGKDTLIGGNGDDLLDGGTSTDVMRGGRGSDIYIVDNAGDVIEEVSGTDTVQTKLTIYTLTDGIENLVFTVGRDNVGFGNAAANTVTGNSKADDLSGLDGNDILSGGAGNDTLRGGAGADLLKGGAGADRFVFDMPGDGADQIDDFSFGDLIVLDRTGFGIAPESTLALTVGGSSRGLQGDRLYYHDTTGRLFWHDGETDTLELIAKIAGKPVLRIEDFALV</sequence>
<dbReference type="RefSeq" id="WP_109907196.1">
    <property type="nucleotide sequence ID" value="NZ_QGLE01000010.1"/>
</dbReference>
<comment type="subcellular location">
    <subcellularLocation>
        <location evidence="1">Secreted</location>
    </subcellularLocation>
</comment>
<gene>
    <name evidence="4" type="ORF">DKG74_16080</name>
</gene>
<dbReference type="PANTHER" id="PTHR38340">
    <property type="entry name" value="S-LAYER PROTEIN"/>
    <property type="match status" value="1"/>
</dbReference>
<dbReference type="InterPro" id="IPR018511">
    <property type="entry name" value="Hemolysin-typ_Ca-bd_CS"/>
</dbReference>
<keyword evidence="2" id="KW-0964">Secreted</keyword>
<dbReference type="PROSITE" id="PS00330">
    <property type="entry name" value="HEMOLYSIN_CALCIUM"/>
    <property type="match status" value="6"/>
</dbReference>
<dbReference type="OrthoDB" id="7270858at2"/>
<name>A0A317DZH5_9PROT</name>
<dbReference type="EMBL" id="QGLE01000010">
    <property type="protein sequence ID" value="PWR20198.1"/>
    <property type="molecule type" value="Genomic_DNA"/>
</dbReference>
<evidence type="ECO:0000256" key="3">
    <source>
        <dbReference type="SAM" id="MobiDB-lite"/>
    </source>
</evidence>
<proteinExistence type="predicted"/>
<dbReference type="InterPro" id="IPR001343">
    <property type="entry name" value="Hemolysn_Ca-bd"/>
</dbReference>
<evidence type="ECO:0000313" key="4">
    <source>
        <dbReference type="EMBL" id="PWR20198.1"/>
    </source>
</evidence>
<dbReference type="SUPFAM" id="SSF51120">
    <property type="entry name" value="beta-Roll"/>
    <property type="match status" value="5"/>
</dbReference>
<dbReference type="Proteomes" id="UP000245461">
    <property type="component" value="Unassembled WGS sequence"/>
</dbReference>
<dbReference type="PRINTS" id="PR00313">
    <property type="entry name" value="CABNDNGRPT"/>
</dbReference>
<feature type="region of interest" description="Disordered" evidence="3">
    <location>
        <begin position="13"/>
        <end position="47"/>
    </location>
</feature>